<evidence type="ECO:0000313" key="7">
    <source>
        <dbReference type="Proteomes" id="UP000294881"/>
    </source>
</evidence>
<dbReference type="SUPFAM" id="SSF48498">
    <property type="entry name" value="Tetracyclin repressor-like, C-terminal domain"/>
    <property type="match status" value="1"/>
</dbReference>
<dbReference type="GO" id="GO:0003700">
    <property type="term" value="F:DNA-binding transcription factor activity"/>
    <property type="evidence" value="ECO:0007669"/>
    <property type="project" value="TreeGrafter"/>
</dbReference>
<evidence type="ECO:0000256" key="3">
    <source>
        <dbReference type="ARBA" id="ARBA00023163"/>
    </source>
</evidence>
<evidence type="ECO:0000256" key="2">
    <source>
        <dbReference type="ARBA" id="ARBA00023125"/>
    </source>
</evidence>
<dbReference type="InterPro" id="IPR001647">
    <property type="entry name" value="HTH_TetR"/>
</dbReference>
<evidence type="ECO:0000259" key="5">
    <source>
        <dbReference type="PROSITE" id="PS50977"/>
    </source>
</evidence>
<name>A0A4R2GKP5_9HYPH</name>
<dbReference type="PROSITE" id="PS50977">
    <property type="entry name" value="HTH_TETR_2"/>
    <property type="match status" value="1"/>
</dbReference>
<dbReference type="Pfam" id="PF00440">
    <property type="entry name" value="TetR_N"/>
    <property type="match status" value="1"/>
</dbReference>
<evidence type="ECO:0000256" key="4">
    <source>
        <dbReference type="PROSITE-ProRule" id="PRU00335"/>
    </source>
</evidence>
<keyword evidence="7" id="KW-1185">Reference proteome</keyword>
<dbReference type="Gene3D" id="1.10.357.10">
    <property type="entry name" value="Tetracycline Repressor, domain 2"/>
    <property type="match status" value="1"/>
</dbReference>
<organism evidence="6 7">
    <name type="scientific">Camelimonas lactis</name>
    <dbReference type="NCBI Taxonomy" id="659006"/>
    <lineage>
        <taxon>Bacteria</taxon>
        <taxon>Pseudomonadati</taxon>
        <taxon>Pseudomonadota</taxon>
        <taxon>Alphaproteobacteria</taxon>
        <taxon>Hyphomicrobiales</taxon>
        <taxon>Chelatococcaceae</taxon>
        <taxon>Camelimonas</taxon>
    </lineage>
</organism>
<dbReference type="InterPro" id="IPR009057">
    <property type="entry name" value="Homeodomain-like_sf"/>
</dbReference>
<accession>A0A4R2GKP5</accession>
<reference evidence="6 7" key="1">
    <citation type="submission" date="2019-03" db="EMBL/GenBank/DDBJ databases">
        <title>Genomic Encyclopedia of Type Strains, Phase IV (KMG-IV): sequencing the most valuable type-strain genomes for metagenomic binning, comparative biology and taxonomic classification.</title>
        <authorList>
            <person name="Goeker M."/>
        </authorList>
    </citation>
    <scope>NUCLEOTIDE SEQUENCE [LARGE SCALE GENOMIC DNA]</scope>
    <source>
        <strain evidence="6 7">DSM 22958</strain>
    </source>
</reference>
<keyword evidence="1" id="KW-0805">Transcription regulation</keyword>
<keyword evidence="2 4" id="KW-0238">DNA-binding</keyword>
<evidence type="ECO:0000256" key="1">
    <source>
        <dbReference type="ARBA" id="ARBA00023015"/>
    </source>
</evidence>
<protein>
    <submittedName>
        <fullName evidence="6">TetR family transcriptional regulator</fullName>
    </submittedName>
</protein>
<keyword evidence="3" id="KW-0804">Transcription</keyword>
<dbReference type="GO" id="GO:0000976">
    <property type="term" value="F:transcription cis-regulatory region binding"/>
    <property type="evidence" value="ECO:0007669"/>
    <property type="project" value="TreeGrafter"/>
</dbReference>
<proteinExistence type="predicted"/>
<sequence>MAVLLTHEQVNDVRERIRVVAERHMARKGPAGVSMRAIAADMGWSVASLYRYYPAKTDLLAATRTAAYDRFSDCIEAAAAGAEDLWDRSRAIGEAYAAFAFQEPAAYQLIFAFGQDEGETTPELRQAMTRSRHLLTGYVREMVAQGLLEGDADVIAHTYWATLHGLIVLRMAGKLDDDATFAHLRLEAARLVTRGARPRQK</sequence>
<dbReference type="InterPro" id="IPR025996">
    <property type="entry name" value="MT1864/Rv1816-like_C"/>
</dbReference>
<dbReference type="RefSeq" id="WP_165910048.1">
    <property type="nucleotide sequence ID" value="NZ_JBHUNN010000001.1"/>
</dbReference>
<evidence type="ECO:0000313" key="6">
    <source>
        <dbReference type="EMBL" id="TCO09433.1"/>
    </source>
</evidence>
<gene>
    <name evidence="6" type="ORF">EV666_11840</name>
</gene>
<feature type="domain" description="HTH tetR-type" evidence="5">
    <location>
        <begin position="11"/>
        <end position="71"/>
    </location>
</feature>
<dbReference type="SUPFAM" id="SSF46689">
    <property type="entry name" value="Homeodomain-like"/>
    <property type="match status" value="1"/>
</dbReference>
<feature type="DNA-binding region" description="H-T-H motif" evidence="4">
    <location>
        <begin position="34"/>
        <end position="53"/>
    </location>
</feature>
<dbReference type="PANTHER" id="PTHR30055:SF234">
    <property type="entry name" value="HTH-TYPE TRANSCRIPTIONAL REGULATOR BETI"/>
    <property type="match status" value="1"/>
</dbReference>
<dbReference type="InterPro" id="IPR036271">
    <property type="entry name" value="Tet_transcr_reg_TetR-rel_C_sf"/>
</dbReference>
<dbReference type="EMBL" id="SLWL01000018">
    <property type="protein sequence ID" value="TCO09433.1"/>
    <property type="molecule type" value="Genomic_DNA"/>
</dbReference>
<comment type="caution">
    <text evidence="6">The sequence shown here is derived from an EMBL/GenBank/DDBJ whole genome shotgun (WGS) entry which is preliminary data.</text>
</comment>
<dbReference type="PANTHER" id="PTHR30055">
    <property type="entry name" value="HTH-TYPE TRANSCRIPTIONAL REGULATOR RUTR"/>
    <property type="match status" value="1"/>
</dbReference>
<dbReference type="AlphaFoldDB" id="A0A4R2GKP5"/>
<dbReference type="Proteomes" id="UP000294881">
    <property type="component" value="Unassembled WGS sequence"/>
</dbReference>
<dbReference type="InterPro" id="IPR050109">
    <property type="entry name" value="HTH-type_TetR-like_transc_reg"/>
</dbReference>
<dbReference type="Pfam" id="PF13305">
    <property type="entry name" value="TetR_C_33"/>
    <property type="match status" value="1"/>
</dbReference>